<evidence type="ECO:0000313" key="3">
    <source>
        <dbReference type="Proteomes" id="UP000316495"/>
    </source>
</evidence>
<feature type="transmembrane region" description="Helical" evidence="1">
    <location>
        <begin position="23"/>
        <end position="46"/>
    </location>
</feature>
<keyword evidence="1" id="KW-1133">Transmembrane helix</keyword>
<protein>
    <recommendedName>
        <fullName evidence="4">Thioredoxin-like fold domain-containing protein</fullName>
    </recommendedName>
</protein>
<evidence type="ECO:0008006" key="4">
    <source>
        <dbReference type="Google" id="ProtNLM"/>
    </source>
</evidence>
<dbReference type="AlphaFoldDB" id="A0A554LN82"/>
<organism evidence="2 3">
    <name type="scientific">Candidatus Berkelbacteria bacterium Athens1014_28</name>
    <dbReference type="NCBI Taxonomy" id="2017145"/>
    <lineage>
        <taxon>Bacteria</taxon>
        <taxon>Candidatus Berkelbacteria</taxon>
    </lineage>
</organism>
<dbReference type="Proteomes" id="UP000316495">
    <property type="component" value="Unassembled WGS sequence"/>
</dbReference>
<dbReference type="EMBL" id="VMGN01000016">
    <property type="protein sequence ID" value="TSC94322.1"/>
    <property type="molecule type" value="Genomic_DNA"/>
</dbReference>
<accession>A0A554LN82</accession>
<proteinExistence type="predicted"/>
<name>A0A554LN82_9BACT</name>
<sequence>MEGKPEDIESETTTSDGNRPLRFLYISTILSFVFFALTVFGFFYFWQLDQKSVENSASANDSSQTENSDYNPAKLLSLAESLSKASFVLYGSQNDEKTKKQLDVFGQARESLDFVECEASLSISGAGECAARGVKNYPIWVSGENFFFGVKTAEELEKLLNSSRNANKYTL</sequence>
<keyword evidence="1" id="KW-0472">Membrane</keyword>
<evidence type="ECO:0000313" key="2">
    <source>
        <dbReference type="EMBL" id="TSC94322.1"/>
    </source>
</evidence>
<evidence type="ECO:0000256" key="1">
    <source>
        <dbReference type="SAM" id="Phobius"/>
    </source>
</evidence>
<comment type="caution">
    <text evidence="2">The sequence shown here is derived from an EMBL/GenBank/DDBJ whole genome shotgun (WGS) entry which is preliminary data.</text>
</comment>
<dbReference type="Gene3D" id="3.40.30.10">
    <property type="entry name" value="Glutaredoxin"/>
    <property type="match status" value="1"/>
</dbReference>
<keyword evidence="1" id="KW-0812">Transmembrane</keyword>
<gene>
    <name evidence="2" type="ORF">Athens101428_365</name>
</gene>
<reference evidence="2 3" key="1">
    <citation type="submission" date="2017-07" db="EMBL/GenBank/DDBJ databases">
        <title>Mechanisms for carbon and nitrogen cycling indicate functional differentiation within the Candidate Phyla Radiation.</title>
        <authorList>
            <person name="Danczak R.E."/>
            <person name="Johnston M.D."/>
            <person name="Kenah C."/>
            <person name="Slattery M."/>
            <person name="Wrighton K.C."/>
            <person name="Wilkins M.J."/>
        </authorList>
    </citation>
    <scope>NUCLEOTIDE SEQUENCE [LARGE SCALE GENOMIC DNA]</scope>
    <source>
        <strain evidence="2">Athens1014_28</strain>
    </source>
</reference>